<keyword evidence="1 3" id="KW-0238">DNA-binding</keyword>
<comment type="caution">
    <text evidence="6">The sequence shown here is derived from an EMBL/GenBank/DDBJ whole genome shotgun (WGS) entry which is preliminary data.</text>
</comment>
<evidence type="ECO:0000256" key="3">
    <source>
        <dbReference type="PROSITE-ProRule" id="PRU01091"/>
    </source>
</evidence>
<evidence type="ECO:0000313" key="7">
    <source>
        <dbReference type="Proteomes" id="UP000789803"/>
    </source>
</evidence>
<dbReference type="CDD" id="cd00156">
    <property type="entry name" value="REC"/>
    <property type="match status" value="1"/>
</dbReference>
<dbReference type="InterPro" id="IPR001867">
    <property type="entry name" value="OmpR/PhoB-type_DNA-bd"/>
</dbReference>
<feature type="domain" description="OmpR/PhoB-type" evidence="5">
    <location>
        <begin position="132"/>
        <end position="226"/>
    </location>
</feature>
<name>A0ABN7K6Q3_9BACT</name>
<organism evidence="6 7">
    <name type="scientific">Campylobacter majalis</name>
    <dbReference type="NCBI Taxonomy" id="2790656"/>
    <lineage>
        <taxon>Bacteria</taxon>
        <taxon>Pseudomonadati</taxon>
        <taxon>Campylobacterota</taxon>
        <taxon>Epsilonproteobacteria</taxon>
        <taxon>Campylobacterales</taxon>
        <taxon>Campylobacteraceae</taxon>
        <taxon>Campylobacter</taxon>
    </lineage>
</organism>
<dbReference type="SUPFAM" id="SSF52172">
    <property type="entry name" value="CheY-like"/>
    <property type="match status" value="1"/>
</dbReference>
<dbReference type="Pfam" id="PF00072">
    <property type="entry name" value="Response_reg"/>
    <property type="match status" value="1"/>
</dbReference>
<dbReference type="PANTHER" id="PTHR43228:SF1">
    <property type="entry name" value="TWO-COMPONENT RESPONSE REGULATOR ARR22"/>
    <property type="match status" value="1"/>
</dbReference>
<proteinExistence type="predicted"/>
<feature type="DNA-binding region" description="OmpR/PhoB-type" evidence="3">
    <location>
        <begin position="132"/>
        <end position="226"/>
    </location>
</feature>
<keyword evidence="7" id="KW-1185">Reference proteome</keyword>
<gene>
    <name evidence="6" type="primary">arlR_2</name>
    <name evidence="6" type="ORF">LMG7974_00846</name>
</gene>
<evidence type="ECO:0000259" key="4">
    <source>
        <dbReference type="PROSITE" id="PS50110"/>
    </source>
</evidence>
<sequence length="226" mass="25769">MISKSLDMLKQISVLIAEDDEMARSVLVGGLKPYCGRVYGASDAIEGLDIFKSNKIDIIITDIHMPNLNGFEMMKEILSLKPTQKFIVFTSYDTDINLVKSIEAGATLFLKKPIDIQELRSMLISLTFEKNEKIIQINKSISINLNKEKIFKDGKEIYLTFLQNKFFWLFAYNLNKLVTYDMIENFVYDAKGPSKGAIQNVILRLKKELGVKFKNISESGYILVSE</sequence>
<protein>
    <submittedName>
        <fullName evidence="6">Response regulator ArlR</fullName>
    </submittedName>
</protein>
<keyword evidence="2" id="KW-0597">Phosphoprotein</keyword>
<evidence type="ECO:0000313" key="6">
    <source>
        <dbReference type="EMBL" id="CAD7288125.1"/>
    </source>
</evidence>
<dbReference type="Proteomes" id="UP000789803">
    <property type="component" value="Unassembled WGS sequence"/>
</dbReference>
<feature type="domain" description="Response regulatory" evidence="4">
    <location>
        <begin position="13"/>
        <end position="127"/>
    </location>
</feature>
<dbReference type="PROSITE" id="PS51755">
    <property type="entry name" value="OMPR_PHOB"/>
    <property type="match status" value="1"/>
</dbReference>
<evidence type="ECO:0000256" key="1">
    <source>
        <dbReference type="ARBA" id="ARBA00023125"/>
    </source>
</evidence>
<dbReference type="PANTHER" id="PTHR43228">
    <property type="entry name" value="TWO-COMPONENT RESPONSE REGULATOR"/>
    <property type="match status" value="1"/>
</dbReference>
<dbReference type="InterPro" id="IPR011006">
    <property type="entry name" value="CheY-like_superfamily"/>
</dbReference>
<dbReference type="SMART" id="SM00448">
    <property type="entry name" value="REC"/>
    <property type="match status" value="1"/>
</dbReference>
<dbReference type="PROSITE" id="PS50110">
    <property type="entry name" value="RESPONSE_REGULATORY"/>
    <property type="match status" value="1"/>
</dbReference>
<accession>A0ABN7K6Q3</accession>
<evidence type="ECO:0000256" key="2">
    <source>
        <dbReference type="PROSITE-ProRule" id="PRU00169"/>
    </source>
</evidence>
<dbReference type="EMBL" id="CAJHOF010000006">
    <property type="protein sequence ID" value="CAD7288125.1"/>
    <property type="molecule type" value="Genomic_DNA"/>
</dbReference>
<reference evidence="6 7" key="1">
    <citation type="submission" date="2020-11" db="EMBL/GenBank/DDBJ databases">
        <authorList>
            <person name="Peeters C."/>
        </authorList>
    </citation>
    <scope>NUCLEOTIDE SEQUENCE [LARGE SCALE GENOMIC DNA]</scope>
    <source>
        <strain evidence="6 7">LMG 7974</strain>
    </source>
</reference>
<dbReference type="InterPro" id="IPR052048">
    <property type="entry name" value="ST_Response_Regulator"/>
</dbReference>
<dbReference type="InterPro" id="IPR001789">
    <property type="entry name" value="Sig_transdc_resp-reg_receiver"/>
</dbReference>
<feature type="modified residue" description="4-aspartylphosphate" evidence="2">
    <location>
        <position position="62"/>
    </location>
</feature>
<evidence type="ECO:0000259" key="5">
    <source>
        <dbReference type="PROSITE" id="PS51755"/>
    </source>
</evidence>
<dbReference type="Gene3D" id="1.10.10.10">
    <property type="entry name" value="Winged helix-like DNA-binding domain superfamily/Winged helix DNA-binding domain"/>
    <property type="match status" value="1"/>
</dbReference>
<dbReference type="InterPro" id="IPR036388">
    <property type="entry name" value="WH-like_DNA-bd_sf"/>
</dbReference>
<dbReference type="Gene3D" id="3.40.50.2300">
    <property type="match status" value="1"/>
</dbReference>